<accession>A0A7X4HG66</accession>
<evidence type="ECO:0000313" key="2">
    <source>
        <dbReference type="Proteomes" id="UP000450676"/>
    </source>
</evidence>
<keyword evidence="2" id="KW-1185">Reference proteome</keyword>
<sequence length="82" mass="8738">MVRLLTYALLIKYASSTASDYGYLQEKILVPALAVSRERGLIAADEHTVLLAVMKLKTAKSADLSASMPALGDEGFIPAALN</sequence>
<evidence type="ECO:0000313" key="1">
    <source>
        <dbReference type="EMBL" id="MYN09575.1"/>
    </source>
</evidence>
<dbReference type="EMBL" id="WWCU01000024">
    <property type="protein sequence ID" value="MYN09575.1"/>
    <property type="molecule type" value="Genomic_DNA"/>
</dbReference>
<dbReference type="AlphaFoldDB" id="A0A7X4HG66"/>
<gene>
    <name evidence="1" type="ORF">GTP77_19815</name>
</gene>
<comment type="caution">
    <text evidence="1">The sequence shown here is derived from an EMBL/GenBank/DDBJ whole genome shotgun (WGS) entry which is preliminary data.</text>
</comment>
<dbReference type="RefSeq" id="WP_161073868.1">
    <property type="nucleotide sequence ID" value="NZ_CP086370.1"/>
</dbReference>
<organism evidence="1 2">
    <name type="scientific">Pseudoduganella aquatica</name>
    <dbReference type="NCBI Taxonomy" id="2660641"/>
    <lineage>
        <taxon>Bacteria</taxon>
        <taxon>Pseudomonadati</taxon>
        <taxon>Pseudomonadota</taxon>
        <taxon>Betaproteobacteria</taxon>
        <taxon>Burkholderiales</taxon>
        <taxon>Oxalobacteraceae</taxon>
        <taxon>Telluria group</taxon>
        <taxon>Pseudoduganella</taxon>
    </lineage>
</organism>
<name>A0A7X4HG66_9BURK</name>
<reference evidence="1 2" key="1">
    <citation type="submission" date="2019-12" db="EMBL/GenBank/DDBJ databases">
        <title>Novel species isolated from a subtropical stream in China.</title>
        <authorList>
            <person name="Lu H."/>
        </authorList>
    </citation>
    <scope>NUCLEOTIDE SEQUENCE [LARGE SCALE GENOMIC DNA]</scope>
    <source>
        <strain evidence="1 2">FT127W</strain>
    </source>
</reference>
<proteinExistence type="predicted"/>
<protein>
    <submittedName>
        <fullName evidence="1">Uncharacterized protein</fullName>
    </submittedName>
</protein>
<dbReference type="Proteomes" id="UP000450676">
    <property type="component" value="Unassembled WGS sequence"/>
</dbReference>